<dbReference type="SMART" id="SM00028">
    <property type="entry name" value="TPR"/>
    <property type="match status" value="3"/>
</dbReference>
<dbReference type="Gene3D" id="3.10.50.40">
    <property type="match status" value="1"/>
</dbReference>
<keyword evidence="6" id="KW-0675">Receptor</keyword>
<comment type="subcellular location">
    <subcellularLocation>
        <location evidence="1">Cytoplasm</location>
    </subcellularLocation>
</comment>
<keyword evidence="4" id="KW-0802">TPR repeat</keyword>
<dbReference type="PANTHER" id="PTHR11242:SF0">
    <property type="entry name" value="TPR_REGION DOMAIN-CONTAINING PROTEIN"/>
    <property type="match status" value="1"/>
</dbReference>
<name>A0A8D8V096_9HEMI</name>
<dbReference type="InterPro" id="IPR046357">
    <property type="entry name" value="PPIase_dom_sf"/>
</dbReference>
<evidence type="ECO:0000256" key="2">
    <source>
        <dbReference type="ARBA" id="ARBA00022490"/>
    </source>
</evidence>
<reference evidence="6" key="1">
    <citation type="submission" date="2021-05" db="EMBL/GenBank/DDBJ databases">
        <authorList>
            <person name="Alioto T."/>
            <person name="Alioto T."/>
            <person name="Gomez Garrido J."/>
        </authorList>
    </citation>
    <scope>NUCLEOTIDE SEQUENCE</scope>
</reference>
<dbReference type="GO" id="GO:0005737">
    <property type="term" value="C:cytoplasm"/>
    <property type="evidence" value="ECO:0007669"/>
    <property type="project" value="UniProtKB-SubCell"/>
</dbReference>
<dbReference type="EMBL" id="HBUF01353157">
    <property type="protein sequence ID" value="CAG6715431.1"/>
    <property type="molecule type" value="Transcribed_RNA"/>
</dbReference>
<dbReference type="EMBL" id="HBUF01353159">
    <property type="protein sequence ID" value="CAG6715433.1"/>
    <property type="molecule type" value="Transcribed_RNA"/>
</dbReference>
<dbReference type="InterPro" id="IPR011990">
    <property type="entry name" value="TPR-like_helical_dom_sf"/>
</dbReference>
<dbReference type="Gene3D" id="1.25.40.10">
    <property type="entry name" value="Tetratricopeptide repeat domain"/>
    <property type="match status" value="1"/>
</dbReference>
<dbReference type="AlphaFoldDB" id="A0A8D8V096"/>
<protein>
    <submittedName>
        <fullName evidence="6">AH receptor-interacting protein</fullName>
    </submittedName>
</protein>
<feature type="domain" description="AIP/AIPL N-terminal FKBP-type PPIase" evidence="5">
    <location>
        <begin position="23"/>
        <end position="142"/>
    </location>
</feature>
<accession>A0A8D8V096</accession>
<evidence type="ECO:0000256" key="3">
    <source>
        <dbReference type="ARBA" id="ARBA00022737"/>
    </source>
</evidence>
<dbReference type="EMBL" id="HBUF01353158">
    <property type="protein sequence ID" value="CAG6715432.1"/>
    <property type="molecule type" value="Transcribed_RNA"/>
</dbReference>
<organism evidence="6">
    <name type="scientific">Cacopsylla melanoneura</name>
    <dbReference type="NCBI Taxonomy" id="428564"/>
    <lineage>
        <taxon>Eukaryota</taxon>
        <taxon>Metazoa</taxon>
        <taxon>Ecdysozoa</taxon>
        <taxon>Arthropoda</taxon>
        <taxon>Hexapoda</taxon>
        <taxon>Insecta</taxon>
        <taxon>Pterygota</taxon>
        <taxon>Neoptera</taxon>
        <taxon>Paraneoptera</taxon>
        <taxon>Hemiptera</taxon>
        <taxon>Sternorrhyncha</taxon>
        <taxon>Psylloidea</taxon>
        <taxon>Psyllidae</taxon>
        <taxon>Psyllinae</taxon>
        <taxon>Cacopsylla</taxon>
    </lineage>
</organism>
<keyword evidence="3" id="KW-0677">Repeat</keyword>
<dbReference type="InterPro" id="IPR019734">
    <property type="entry name" value="TPR_rpt"/>
</dbReference>
<dbReference type="PANTHER" id="PTHR11242">
    <property type="entry name" value="ARYL HYDROCARBON RECEPTOR INTERACTING PROTEIN RELATED"/>
    <property type="match status" value="1"/>
</dbReference>
<keyword evidence="2" id="KW-0963">Cytoplasm</keyword>
<proteinExistence type="predicted"/>
<dbReference type="SUPFAM" id="SSF48452">
    <property type="entry name" value="TPR-like"/>
    <property type="match status" value="1"/>
</dbReference>
<evidence type="ECO:0000256" key="4">
    <source>
        <dbReference type="ARBA" id="ARBA00022803"/>
    </source>
</evidence>
<dbReference type="InterPro" id="IPR056277">
    <property type="entry name" value="PPIase_AIP"/>
</dbReference>
<dbReference type="InterPro" id="IPR039663">
    <property type="entry name" value="AIP/AIPL1/TTC9"/>
</dbReference>
<dbReference type="Pfam" id="PF23322">
    <property type="entry name" value="PPIase_AIP"/>
    <property type="match status" value="1"/>
</dbReference>
<evidence type="ECO:0000259" key="5">
    <source>
        <dbReference type="Pfam" id="PF23322"/>
    </source>
</evidence>
<evidence type="ECO:0000256" key="1">
    <source>
        <dbReference type="ARBA" id="ARBA00004496"/>
    </source>
</evidence>
<dbReference type="FunFam" id="1.25.40.10:FF:000052">
    <property type="entry name" value="Aryl-hydrocarbon-interacting protein-like 1"/>
    <property type="match status" value="1"/>
</dbReference>
<evidence type="ECO:0000313" key="6">
    <source>
        <dbReference type="EMBL" id="CAG6715433.1"/>
    </source>
</evidence>
<dbReference type="GO" id="GO:0003755">
    <property type="term" value="F:peptidyl-prolyl cis-trans isomerase activity"/>
    <property type="evidence" value="ECO:0007669"/>
    <property type="project" value="InterPro"/>
</dbReference>
<dbReference type="SUPFAM" id="SSF54534">
    <property type="entry name" value="FKBP-like"/>
    <property type="match status" value="1"/>
</dbReference>
<sequence length="316" mass="36306">MDPLIQKTVLHTGKEYKEIKDGAKVHFHFVTQLCDSNNTVLDDSRKLGKPMQLVLGKKFKLEVWETLVKHMTVGEIAKFVCDKSLVHAYPFVSKTLRDAAKSKDNADPPKRHCCGVQMHTGYDDLNELMKTSQDLAFTIELLQVESASEYEHESWQLTEAEKLDSIPTLKDEGNTLYRTGNIQGALEKYRTALGYLEQLMLKEKPNDEEWTRLNQMKLPILLNFSQCKLDEKDYYAVIEHTTSVLSYEPDNIKALFRRGKAHMNVWNIEEAKSDFDKVAALDSTLLASVNSLLKQLSERVKEKDEETKNRMKGKLF</sequence>